<gene>
    <name evidence="1" type="ORF">F2Y13_07785</name>
</gene>
<reference evidence="1 2" key="1">
    <citation type="journal article" date="2019" name="Nat. Med.">
        <title>A library of human gut bacterial isolates paired with longitudinal multiomics data enables mechanistic microbiome research.</title>
        <authorList>
            <person name="Poyet M."/>
            <person name="Groussin M."/>
            <person name="Gibbons S.M."/>
            <person name="Avila-Pacheco J."/>
            <person name="Jiang X."/>
            <person name="Kearney S.M."/>
            <person name="Perrotta A.R."/>
            <person name="Berdy B."/>
            <person name="Zhao S."/>
            <person name="Lieberman T.D."/>
            <person name="Swanson P.K."/>
            <person name="Smith M."/>
            <person name="Roesemann S."/>
            <person name="Alexander J.E."/>
            <person name="Rich S.A."/>
            <person name="Livny J."/>
            <person name="Vlamakis H."/>
            <person name="Clish C."/>
            <person name="Bullock K."/>
            <person name="Deik A."/>
            <person name="Scott J."/>
            <person name="Pierce K.A."/>
            <person name="Xavier R.J."/>
            <person name="Alm E.J."/>
        </authorList>
    </citation>
    <scope>NUCLEOTIDE SEQUENCE [LARGE SCALE GENOMIC DNA]</scope>
    <source>
        <strain evidence="1 2">BIOML-A2</strain>
    </source>
</reference>
<organism evidence="1 2">
    <name type="scientific">Alistipes shahii</name>
    <dbReference type="NCBI Taxonomy" id="328814"/>
    <lineage>
        <taxon>Bacteria</taxon>
        <taxon>Pseudomonadati</taxon>
        <taxon>Bacteroidota</taxon>
        <taxon>Bacteroidia</taxon>
        <taxon>Bacteroidales</taxon>
        <taxon>Rikenellaceae</taxon>
        <taxon>Alistipes</taxon>
    </lineage>
</organism>
<sequence length="317" mass="35426">MYLPCSKITIGSKYFGGVHDIKIKRSIHTIGATASVKVPVTAVLRQTGTPPAYVETAQVIKAGDPVEIQLGYDGRLYTEFRGYVKQLNLQTPLEIVCEDEFYTTRRRNVTIQGKTTLAAVLKACGLQVGYAATLTLEAFPADNKPVAWVLGQLQTKYGLAVWFDLEGRVYACEPYKVVGDAVKYRLRYNVVKDDDLKYQRAEDVKLKIKAVCIYKDGTKVEAEIGPKDGTEKKLYFYDVKDQQELAALAAAELKRYSYDGYAGRITAFLQPYAAPCMVAEIEDEVYHERDGRYYIEGVETTYGTGGARRTVEIGIKI</sequence>
<dbReference type="RefSeq" id="WP_149887301.1">
    <property type="nucleotide sequence ID" value="NZ_CAUENT010000022.1"/>
</dbReference>
<dbReference type="Proteomes" id="UP000323567">
    <property type="component" value="Unassembled WGS sequence"/>
</dbReference>
<evidence type="ECO:0000313" key="1">
    <source>
        <dbReference type="EMBL" id="KAA2370222.1"/>
    </source>
</evidence>
<dbReference type="EMBL" id="VVXK01000009">
    <property type="protein sequence ID" value="KAA2370222.1"/>
    <property type="molecule type" value="Genomic_DNA"/>
</dbReference>
<name>A0A5B3GAJ3_9BACT</name>
<comment type="caution">
    <text evidence="1">The sequence shown here is derived from an EMBL/GenBank/DDBJ whole genome shotgun (WGS) entry which is preliminary data.</text>
</comment>
<evidence type="ECO:0000313" key="2">
    <source>
        <dbReference type="Proteomes" id="UP000323567"/>
    </source>
</evidence>
<accession>A0A5B3GAJ3</accession>
<dbReference type="AlphaFoldDB" id="A0A5B3GAJ3"/>
<evidence type="ECO:0008006" key="3">
    <source>
        <dbReference type="Google" id="ProtNLM"/>
    </source>
</evidence>
<protein>
    <recommendedName>
        <fullName evidence="3">Late control protein</fullName>
    </recommendedName>
</protein>
<proteinExistence type="predicted"/>